<gene>
    <name evidence="2" type="ORF">PHPALM_4633</name>
</gene>
<feature type="region of interest" description="Disordered" evidence="1">
    <location>
        <begin position="507"/>
        <end position="573"/>
    </location>
</feature>
<dbReference type="Proteomes" id="UP000237271">
    <property type="component" value="Unassembled WGS sequence"/>
</dbReference>
<organism evidence="2 3">
    <name type="scientific">Phytophthora palmivora</name>
    <dbReference type="NCBI Taxonomy" id="4796"/>
    <lineage>
        <taxon>Eukaryota</taxon>
        <taxon>Sar</taxon>
        <taxon>Stramenopiles</taxon>
        <taxon>Oomycota</taxon>
        <taxon>Peronosporomycetes</taxon>
        <taxon>Peronosporales</taxon>
        <taxon>Peronosporaceae</taxon>
        <taxon>Phytophthora</taxon>
    </lineage>
</organism>
<feature type="compositionally biased region" description="Basic and acidic residues" evidence="1">
    <location>
        <begin position="234"/>
        <end position="255"/>
    </location>
</feature>
<reference evidence="2 3" key="1">
    <citation type="journal article" date="2017" name="Genome Biol. Evol.">
        <title>Phytophthora megakarya and P. palmivora, closely related causal agents of cacao black pod rot, underwent increases in genome sizes and gene numbers by different mechanisms.</title>
        <authorList>
            <person name="Ali S.S."/>
            <person name="Shao J."/>
            <person name="Lary D.J."/>
            <person name="Kronmiller B."/>
            <person name="Shen D."/>
            <person name="Strem M.D."/>
            <person name="Amoako-Attah I."/>
            <person name="Akrofi A.Y."/>
            <person name="Begoude B.A."/>
            <person name="Ten Hoopen G.M."/>
            <person name="Coulibaly K."/>
            <person name="Kebe B.I."/>
            <person name="Melnick R.L."/>
            <person name="Guiltinan M.J."/>
            <person name="Tyler B.M."/>
            <person name="Meinhardt L.W."/>
            <person name="Bailey B.A."/>
        </authorList>
    </citation>
    <scope>NUCLEOTIDE SEQUENCE [LARGE SCALE GENOMIC DNA]</scope>
    <source>
        <strain evidence="3">sbr112.9</strain>
    </source>
</reference>
<feature type="region of interest" description="Disordered" evidence="1">
    <location>
        <begin position="174"/>
        <end position="272"/>
    </location>
</feature>
<keyword evidence="3" id="KW-1185">Reference proteome</keyword>
<feature type="region of interest" description="Disordered" evidence="1">
    <location>
        <begin position="1"/>
        <end position="20"/>
    </location>
</feature>
<evidence type="ECO:0000313" key="3">
    <source>
        <dbReference type="Proteomes" id="UP000237271"/>
    </source>
</evidence>
<evidence type="ECO:0000256" key="1">
    <source>
        <dbReference type="SAM" id="MobiDB-lite"/>
    </source>
</evidence>
<feature type="compositionally biased region" description="Polar residues" evidence="1">
    <location>
        <begin position="513"/>
        <end position="537"/>
    </location>
</feature>
<protein>
    <submittedName>
        <fullName evidence="2">Uncharacterized protein</fullName>
    </submittedName>
</protein>
<dbReference type="EMBL" id="NCKW01002259">
    <property type="protein sequence ID" value="POM77907.1"/>
    <property type="molecule type" value="Genomic_DNA"/>
</dbReference>
<evidence type="ECO:0000313" key="2">
    <source>
        <dbReference type="EMBL" id="POM77907.1"/>
    </source>
</evidence>
<feature type="compositionally biased region" description="Polar residues" evidence="1">
    <location>
        <begin position="1"/>
        <end position="13"/>
    </location>
</feature>
<name>A0A2P4YJD1_9STRA</name>
<proteinExistence type="predicted"/>
<feature type="compositionally biased region" description="Basic and acidic residues" evidence="1">
    <location>
        <begin position="538"/>
        <end position="548"/>
    </location>
</feature>
<dbReference type="OrthoDB" id="341259at2759"/>
<comment type="caution">
    <text evidence="2">The sequence shown here is derived from an EMBL/GenBank/DDBJ whole genome shotgun (WGS) entry which is preliminary data.</text>
</comment>
<sequence length="573" mass="65510">MEDFTTQNVNENGEYTYPENYDVSSYTDYYYEQQDGGENYYASYQQDGYEGYYSQQDATQDGNDPYQYQYNFDPNTGSYDETQGQDYNYYYGSEEYGAEQQMNVQETWGYTPEEGQQLYLDQLTTEQVDGYYYDEYGNLIDGDRGEESPTNAFNQEAYWESGHDSTAILYSEDTRLTGEDTPQDEIDAEDLGPMDSTLIDSAQKTVATPEKKAKKMDKNDRAVSPSRKKKTKKERIEQRQAMLEKEEEERLKAQEDAETASGNINASGGGTASIIKTSKLSKKKTGIVGREKAKFQLKLRIAKAIKRNRMPVQIRILPTIRKHLSPMDKYFGSKSVECVLSDIFWSSMKGDIGRVKHLVEIEGESPTDSKLDPWNGSERWVGTSRELFVGIRRQSEVFRRKRKLTSVTLMQASFYYMHRMRRTFTCRITTYYLSSLFTYSISNSNSSHVWYDQQGAMCPLDWVNVRGHTKLLKAIEKYQDSLWLPKFVDDLIRGIVRYKIKLFKDPPKKHTKGVSNDSTVSVGANSDIGTISNSPSAETEKPTDKRSPASDGTSAIEGSTITSLLERSNTEKV</sequence>
<dbReference type="AlphaFoldDB" id="A0A2P4YJD1"/>
<feature type="compositionally biased region" description="Acidic residues" evidence="1">
    <location>
        <begin position="181"/>
        <end position="192"/>
    </location>
</feature>
<feature type="compositionally biased region" description="Polar residues" evidence="1">
    <location>
        <begin position="550"/>
        <end position="567"/>
    </location>
</feature>
<accession>A0A2P4YJD1</accession>